<dbReference type="PANTHER" id="PTHR12450:SF14">
    <property type="entry name" value="GLYCOSAMINOGLYCAN XYLOSYLKINASE"/>
    <property type="match status" value="1"/>
</dbReference>
<sequence>MKNSRRGTQLKLVLELTNSQLVLFKPSWYSRDEIMNGSVYSGKDRHNSEIVSFHLAAILNLRYTPIWLIIFSACMVFVIFCKSDEIVCDDQQNGTLEGAVLFTIPGKIIKYRSPWQRTYKEQLKAEWEKNDNYCALISKKLNFDVLLDLIDAAIFDFLIQNGDRHHYETRENRVLLLDNGKGFGNPFYPTHNLGEVTNIFWRSTK</sequence>
<dbReference type="GO" id="GO:0005794">
    <property type="term" value="C:Golgi apparatus"/>
    <property type="evidence" value="ECO:0007669"/>
    <property type="project" value="UniProtKB-SubCell"/>
</dbReference>
<dbReference type="EnsemblMetazoa" id="ACOM036205-RA">
    <property type="protein sequence ID" value="ACOM036205-PA.1"/>
    <property type="gene ID" value="ACOM036205"/>
</dbReference>
<organism evidence="11">
    <name type="scientific">Anopheles coluzzii</name>
    <name type="common">African malaria mosquito</name>
    <dbReference type="NCBI Taxonomy" id="1518534"/>
    <lineage>
        <taxon>Eukaryota</taxon>
        <taxon>Metazoa</taxon>
        <taxon>Ecdysozoa</taxon>
        <taxon>Arthropoda</taxon>
        <taxon>Hexapoda</taxon>
        <taxon>Insecta</taxon>
        <taxon>Pterygota</taxon>
        <taxon>Neoptera</taxon>
        <taxon>Endopterygota</taxon>
        <taxon>Diptera</taxon>
        <taxon>Nematocera</taxon>
        <taxon>Culicoidea</taxon>
        <taxon>Culicidae</taxon>
        <taxon>Anophelinae</taxon>
        <taxon>Anopheles</taxon>
    </lineage>
</organism>
<evidence type="ECO:0000256" key="7">
    <source>
        <dbReference type="PIRSR" id="PIRSR624869-2"/>
    </source>
</evidence>
<keyword evidence="5" id="KW-0325">Glycoprotein</keyword>
<name>A0A8W7PR26_ANOCL</name>
<keyword evidence="8" id="KW-0464">Manganese</keyword>
<dbReference type="InterPro" id="IPR024869">
    <property type="entry name" value="FAM20"/>
</dbReference>
<reference evidence="11" key="1">
    <citation type="submission" date="2022-08" db="UniProtKB">
        <authorList>
            <consortium name="EnsemblMetazoa"/>
        </authorList>
    </citation>
    <scope>IDENTIFICATION</scope>
</reference>
<feature type="binding site" evidence="7">
    <location>
        <position position="25"/>
    </location>
    <ligand>
        <name>ATP</name>
        <dbReference type="ChEBI" id="CHEBI:30616"/>
    </ligand>
</feature>
<evidence type="ECO:0000256" key="6">
    <source>
        <dbReference type="PIRSR" id="PIRSR624869-1"/>
    </source>
</evidence>
<feature type="binding site" evidence="7">
    <location>
        <position position="9"/>
    </location>
    <ligand>
        <name>ATP</name>
        <dbReference type="ChEBI" id="CHEBI:30616"/>
    </ligand>
</feature>
<keyword evidence="9" id="KW-1133">Transmembrane helix</keyword>
<keyword evidence="4" id="KW-1015">Disulfide bond</keyword>
<evidence type="ECO:0000256" key="4">
    <source>
        <dbReference type="ARBA" id="ARBA00023157"/>
    </source>
</evidence>
<feature type="transmembrane region" description="Helical" evidence="9">
    <location>
        <begin position="63"/>
        <end position="80"/>
    </location>
</feature>
<feature type="binding site" evidence="7">
    <location>
        <position position="168"/>
    </location>
    <ligand>
        <name>ATP</name>
        <dbReference type="ChEBI" id="CHEBI:30616"/>
    </ligand>
</feature>
<keyword evidence="7" id="KW-0547">Nucleotide-binding</keyword>
<dbReference type="AlphaFoldDB" id="A0A8W7PR26"/>
<comment type="similarity">
    <text evidence="2">Belongs to the FAM20 family.</text>
</comment>
<feature type="domain" description="FAM20 C-terminal" evidence="10">
    <location>
        <begin position="79"/>
        <end position="187"/>
    </location>
</feature>
<dbReference type="PANTHER" id="PTHR12450">
    <property type="entry name" value="DENTIN MATRIX PROTEIN 4 PROTEIN FAM20"/>
    <property type="match status" value="1"/>
</dbReference>
<evidence type="ECO:0000256" key="9">
    <source>
        <dbReference type="SAM" id="Phobius"/>
    </source>
</evidence>
<feature type="binding site" evidence="7">
    <location>
        <position position="178"/>
    </location>
    <ligand>
        <name>ATP</name>
        <dbReference type="ChEBI" id="CHEBI:30616"/>
    </ligand>
</feature>
<feature type="binding site" evidence="8">
    <location>
        <position position="44"/>
    </location>
    <ligand>
        <name>Mn(2+)</name>
        <dbReference type="ChEBI" id="CHEBI:29035"/>
    </ligand>
</feature>
<keyword evidence="7" id="KW-0067">ATP-binding</keyword>
<comment type="subcellular location">
    <subcellularLocation>
        <location evidence="1">Golgi apparatus</location>
    </subcellularLocation>
</comment>
<dbReference type="InterPro" id="IPR009581">
    <property type="entry name" value="FAM20_C"/>
</dbReference>
<dbReference type="GO" id="GO:0016773">
    <property type="term" value="F:phosphotransferase activity, alcohol group as acceptor"/>
    <property type="evidence" value="ECO:0007669"/>
    <property type="project" value="TreeGrafter"/>
</dbReference>
<keyword evidence="9" id="KW-0812">Transmembrane</keyword>
<evidence type="ECO:0000256" key="2">
    <source>
        <dbReference type="ARBA" id="ARBA00006557"/>
    </source>
</evidence>
<evidence type="ECO:0000313" key="11">
    <source>
        <dbReference type="EnsemblMetazoa" id="ACOM036205-PA.1"/>
    </source>
</evidence>
<dbReference type="GO" id="GO:0005524">
    <property type="term" value="F:ATP binding"/>
    <property type="evidence" value="ECO:0007669"/>
    <property type="project" value="UniProtKB-KW"/>
</dbReference>
<protein>
    <recommendedName>
        <fullName evidence="10">FAM20 C-terminal domain-containing protein</fullName>
    </recommendedName>
</protein>
<keyword evidence="8" id="KW-0479">Metal-binding</keyword>
<keyword evidence="3" id="KW-0333">Golgi apparatus</keyword>
<comment type="cofactor">
    <cofactor evidence="8">
        <name>Mn(2+)</name>
        <dbReference type="ChEBI" id="CHEBI:29035"/>
    </cofactor>
</comment>
<evidence type="ECO:0000256" key="1">
    <source>
        <dbReference type="ARBA" id="ARBA00004555"/>
    </source>
</evidence>
<evidence type="ECO:0000259" key="10">
    <source>
        <dbReference type="Pfam" id="PF06702"/>
    </source>
</evidence>
<dbReference type="VEuPathDB" id="VectorBase:ACON2_030276"/>
<dbReference type="GO" id="GO:0046872">
    <property type="term" value="F:metal ion binding"/>
    <property type="evidence" value="ECO:0007669"/>
    <property type="project" value="UniProtKB-KW"/>
</dbReference>
<keyword evidence="9" id="KW-0472">Membrane</keyword>
<proteinExistence type="inferred from homology"/>
<evidence type="ECO:0000256" key="8">
    <source>
        <dbReference type="PIRSR" id="PIRSR624869-3"/>
    </source>
</evidence>
<feature type="binding site" evidence="8">
    <location>
        <position position="178"/>
    </location>
    <ligand>
        <name>Mn(2+)</name>
        <dbReference type="ChEBI" id="CHEBI:29035"/>
    </ligand>
</feature>
<evidence type="ECO:0000256" key="3">
    <source>
        <dbReference type="ARBA" id="ARBA00023034"/>
    </source>
</evidence>
<dbReference type="Pfam" id="PF06702">
    <property type="entry name" value="Fam20C"/>
    <property type="match status" value="1"/>
</dbReference>
<dbReference type="Proteomes" id="UP000075882">
    <property type="component" value="Unassembled WGS sequence"/>
</dbReference>
<feature type="active site" evidence="6">
    <location>
        <position position="163"/>
    </location>
</feature>
<accession>A0A8W7PR26</accession>
<evidence type="ECO:0000256" key="5">
    <source>
        <dbReference type="ARBA" id="ARBA00023180"/>
    </source>
</evidence>